<dbReference type="Proteomes" id="UP000546464">
    <property type="component" value="Unassembled WGS sequence"/>
</dbReference>
<comment type="caution">
    <text evidence="2">The sequence shown here is derived from an EMBL/GenBank/DDBJ whole genome shotgun (WGS) entry which is preliminary data.</text>
</comment>
<feature type="signal peptide" evidence="1">
    <location>
        <begin position="1"/>
        <end position="21"/>
    </location>
</feature>
<feature type="chain" id="PRO_5032985873" description="Outer membrane lipoprotein-sorting protein" evidence="1">
    <location>
        <begin position="22"/>
        <end position="248"/>
    </location>
</feature>
<dbReference type="RefSeq" id="WP_185674039.1">
    <property type="nucleotide sequence ID" value="NZ_JACHVB010000012.1"/>
</dbReference>
<dbReference type="Gene3D" id="2.50.20.10">
    <property type="entry name" value="Lipoprotein localisation LolA/LolB/LppX"/>
    <property type="match status" value="1"/>
</dbReference>
<dbReference type="AlphaFoldDB" id="A0A842H9Q1"/>
<keyword evidence="1" id="KW-0732">Signal</keyword>
<protein>
    <recommendedName>
        <fullName evidence="4">Outer membrane lipoprotein-sorting protein</fullName>
    </recommendedName>
</protein>
<organism evidence="2 3">
    <name type="scientific">Ruficoccus amylovorans</name>
    <dbReference type="NCBI Taxonomy" id="1804625"/>
    <lineage>
        <taxon>Bacteria</taxon>
        <taxon>Pseudomonadati</taxon>
        <taxon>Verrucomicrobiota</taxon>
        <taxon>Opitutia</taxon>
        <taxon>Puniceicoccales</taxon>
        <taxon>Cerasicoccaceae</taxon>
        <taxon>Ruficoccus</taxon>
    </lineage>
</organism>
<accession>A0A842H9Q1</accession>
<sequence>MTRSVPLLLTCLFLNAFSAGAANISDPRLEEILNDYLSLHGGIYKIHDLSSLRIEGTLNSGETHVADVLIFQKRPNKVRLVMQNGPRKVTMGYNGEQCWVQQSINGKPIPGMELDETATANFIRESDMIDPLVNYRDTDYTYKLADEPTLNGTETYLIEVTRPGIIGSESYYLSQEDLKLIQKVTKVPHADGTTEEVVTTYSDYRPVNEIPMPYRTVTQVQDGEKQVLNVQSIVPNAGVFDYYFEEPK</sequence>
<reference evidence="2 3" key="1">
    <citation type="submission" date="2020-07" db="EMBL/GenBank/DDBJ databases">
        <authorList>
            <person name="Feng X."/>
        </authorList>
    </citation>
    <scope>NUCLEOTIDE SEQUENCE [LARGE SCALE GENOMIC DNA]</scope>
    <source>
        <strain evidence="2 3">JCM31066</strain>
    </source>
</reference>
<gene>
    <name evidence="2" type="ORF">H5P28_02085</name>
</gene>
<evidence type="ECO:0000313" key="2">
    <source>
        <dbReference type="EMBL" id="MBC2593040.1"/>
    </source>
</evidence>
<name>A0A842H9Q1_9BACT</name>
<evidence type="ECO:0008006" key="4">
    <source>
        <dbReference type="Google" id="ProtNLM"/>
    </source>
</evidence>
<evidence type="ECO:0000313" key="3">
    <source>
        <dbReference type="Proteomes" id="UP000546464"/>
    </source>
</evidence>
<keyword evidence="3" id="KW-1185">Reference proteome</keyword>
<dbReference type="EMBL" id="JACHVB010000012">
    <property type="protein sequence ID" value="MBC2593040.1"/>
    <property type="molecule type" value="Genomic_DNA"/>
</dbReference>
<proteinExistence type="predicted"/>
<evidence type="ECO:0000256" key="1">
    <source>
        <dbReference type="SAM" id="SignalP"/>
    </source>
</evidence>